<reference evidence="6 7" key="1">
    <citation type="submission" date="2017-07" db="EMBL/GenBank/DDBJ databases">
        <title>The genome sequence of Paludifilum halophilum highlights mechanisms for microbial adaptation to high salt environemnts.</title>
        <authorList>
            <person name="Belbahri L."/>
        </authorList>
    </citation>
    <scope>NUCLEOTIDE SEQUENCE [LARGE SCALE GENOMIC DNA]</scope>
    <source>
        <strain evidence="6 7">DSM 102817</strain>
    </source>
</reference>
<accession>A0A235BCE9</accession>
<evidence type="ECO:0000256" key="4">
    <source>
        <dbReference type="ARBA" id="ARBA00022807"/>
    </source>
</evidence>
<protein>
    <recommendedName>
        <fullName evidence="5">NlpC/P60 domain-containing protein</fullName>
    </recommendedName>
</protein>
<evidence type="ECO:0000259" key="5">
    <source>
        <dbReference type="PROSITE" id="PS51935"/>
    </source>
</evidence>
<proteinExistence type="inferred from homology"/>
<organism evidence="6 7">
    <name type="scientific">Paludifilum halophilum</name>
    <dbReference type="NCBI Taxonomy" id="1642702"/>
    <lineage>
        <taxon>Bacteria</taxon>
        <taxon>Bacillati</taxon>
        <taxon>Bacillota</taxon>
        <taxon>Bacilli</taxon>
        <taxon>Bacillales</taxon>
        <taxon>Thermoactinomycetaceae</taxon>
        <taxon>Paludifilum</taxon>
    </lineage>
</organism>
<gene>
    <name evidence="6" type="ORF">CHM34_01210</name>
</gene>
<dbReference type="InterPro" id="IPR000064">
    <property type="entry name" value="NLP_P60_dom"/>
</dbReference>
<dbReference type="AlphaFoldDB" id="A0A235BCE9"/>
<comment type="similarity">
    <text evidence="1">Belongs to the peptidase C40 family.</text>
</comment>
<feature type="domain" description="NlpC/P60" evidence="5">
    <location>
        <begin position="59"/>
        <end position="188"/>
    </location>
</feature>
<dbReference type="Pfam" id="PF00877">
    <property type="entry name" value="NLPC_P60"/>
    <property type="match status" value="1"/>
</dbReference>
<name>A0A235BCE9_9BACL</name>
<dbReference type="GO" id="GO:0006508">
    <property type="term" value="P:proteolysis"/>
    <property type="evidence" value="ECO:0007669"/>
    <property type="project" value="UniProtKB-KW"/>
</dbReference>
<dbReference type="EMBL" id="NOWF01000001">
    <property type="protein sequence ID" value="OYD09963.1"/>
    <property type="molecule type" value="Genomic_DNA"/>
</dbReference>
<evidence type="ECO:0000256" key="1">
    <source>
        <dbReference type="ARBA" id="ARBA00007074"/>
    </source>
</evidence>
<comment type="caution">
    <text evidence="6">The sequence shown here is derived from an EMBL/GenBank/DDBJ whole genome shotgun (WGS) entry which is preliminary data.</text>
</comment>
<dbReference type="Proteomes" id="UP000215459">
    <property type="component" value="Unassembled WGS sequence"/>
</dbReference>
<dbReference type="OrthoDB" id="9813118at2"/>
<sequence>MIRDDTEFISPRSIERLFGLRTKTQPDRKAITLQHRAANPHNEARTPIRKVANGDSLPEIDQQQLLKYASKFKGVDYEFGAEYPDNGQFDCSSFTRYVYRHFDVDLPRVARDQAKEGVRVSQEELRPGDLLFFSVPGRFKNNHIPGHVGIYWGDGKMIHTLEEGVGVTVESLNKEKFRNNYLTARRVAQ</sequence>
<evidence type="ECO:0000313" key="7">
    <source>
        <dbReference type="Proteomes" id="UP000215459"/>
    </source>
</evidence>
<keyword evidence="2" id="KW-0645">Protease</keyword>
<evidence type="ECO:0000313" key="6">
    <source>
        <dbReference type="EMBL" id="OYD09963.1"/>
    </source>
</evidence>
<dbReference type="PANTHER" id="PTHR47053">
    <property type="entry name" value="MUREIN DD-ENDOPEPTIDASE MEPH-RELATED"/>
    <property type="match status" value="1"/>
</dbReference>
<dbReference type="SUPFAM" id="SSF54001">
    <property type="entry name" value="Cysteine proteinases"/>
    <property type="match status" value="1"/>
</dbReference>
<evidence type="ECO:0000256" key="3">
    <source>
        <dbReference type="ARBA" id="ARBA00022801"/>
    </source>
</evidence>
<dbReference type="GO" id="GO:0008234">
    <property type="term" value="F:cysteine-type peptidase activity"/>
    <property type="evidence" value="ECO:0007669"/>
    <property type="project" value="UniProtKB-KW"/>
</dbReference>
<dbReference type="InterPro" id="IPR038765">
    <property type="entry name" value="Papain-like_cys_pep_sf"/>
</dbReference>
<evidence type="ECO:0000256" key="2">
    <source>
        <dbReference type="ARBA" id="ARBA00022670"/>
    </source>
</evidence>
<dbReference type="PANTHER" id="PTHR47053:SF1">
    <property type="entry name" value="MUREIN DD-ENDOPEPTIDASE MEPH-RELATED"/>
    <property type="match status" value="1"/>
</dbReference>
<dbReference type="PROSITE" id="PS51935">
    <property type="entry name" value="NLPC_P60"/>
    <property type="match status" value="1"/>
</dbReference>
<keyword evidence="4" id="KW-0788">Thiol protease</keyword>
<dbReference type="Gene3D" id="3.90.1720.10">
    <property type="entry name" value="endopeptidase domain like (from Nostoc punctiforme)"/>
    <property type="match status" value="1"/>
</dbReference>
<dbReference type="InterPro" id="IPR051202">
    <property type="entry name" value="Peptidase_C40"/>
</dbReference>
<keyword evidence="7" id="KW-1185">Reference proteome</keyword>
<keyword evidence="3" id="KW-0378">Hydrolase</keyword>